<reference evidence="1" key="1">
    <citation type="journal article" date="2014" name="Front. Microbiol.">
        <title>High frequency of phylogenetically diverse reductive dehalogenase-homologous genes in deep subseafloor sedimentary metagenomes.</title>
        <authorList>
            <person name="Kawai M."/>
            <person name="Futagami T."/>
            <person name="Toyoda A."/>
            <person name="Takaki Y."/>
            <person name="Nishi S."/>
            <person name="Hori S."/>
            <person name="Arai W."/>
            <person name="Tsubouchi T."/>
            <person name="Morono Y."/>
            <person name="Uchiyama I."/>
            <person name="Ito T."/>
            <person name="Fujiyama A."/>
            <person name="Inagaki F."/>
            <person name="Takami H."/>
        </authorList>
    </citation>
    <scope>NUCLEOTIDE SEQUENCE</scope>
    <source>
        <strain evidence="1">Expedition CK06-06</strain>
    </source>
</reference>
<sequence length="230" mass="24915">VWLTGGAYGKGKWALLDHDISTVIFTPTGDRLLSVSEVAGKKYRPAAKSTDASRGWLPNGLHTSDSIFADNKFVGYSTGYAGIPPIVYLRAGESLRRYVQPGQEDGKTFAYWGINYNAGGIPGPHRNQTWVGQPERMYKTGKRAGGGNARYGNAVYVYKPDFASAKYKEGVRDEGDDHVTFEWYSPYVIAANPAEAVAKKNFGIYQPGCTGGLVISGKISCPVEVSTDQG</sequence>
<gene>
    <name evidence="1" type="ORF">S01H1_78366</name>
</gene>
<organism evidence="1">
    <name type="scientific">marine sediment metagenome</name>
    <dbReference type="NCBI Taxonomy" id="412755"/>
    <lineage>
        <taxon>unclassified sequences</taxon>
        <taxon>metagenomes</taxon>
        <taxon>ecological metagenomes</taxon>
    </lineage>
</organism>
<accession>X0Z9U9</accession>
<comment type="caution">
    <text evidence="1">The sequence shown here is derived from an EMBL/GenBank/DDBJ whole genome shotgun (WGS) entry which is preliminary data.</text>
</comment>
<name>X0Z9U9_9ZZZZ</name>
<proteinExistence type="predicted"/>
<feature type="non-terminal residue" evidence="1">
    <location>
        <position position="230"/>
    </location>
</feature>
<dbReference type="EMBL" id="BARS01052739">
    <property type="protein sequence ID" value="GAG45226.1"/>
    <property type="molecule type" value="Genomic_DNA"/>
</dbReference>
<protein>
    <submittedName>
        <fullName evidence="1">Uncharacterized protein</fullName>
    </submittedName>
</protein>
<feature type="non-terminal residue" evidence="1">
    <location>
        <position position="1"/>
    </location>
</feature>
<dbReference type="AlphaFoldDB" id="X0Z9U9"/>
<evidence type="ECO:0000313" key="1">
    <source>
        <dbReference type="EMBL" id="GAG45226.1"/>
    </source>
</evidence>